<organism evidence="8 9">
    <name type="scientific">Hypsibius exemplaris</name>
    <name type="common">Freshwater tardigrade</name>
    <dbReference type="NCBI Taxonomy" id="2072580"/>
    <lineage>
        <taxon>Eukaryota</taxon>
        <taxon>Metazoa</taxon>
        <taxon>Ecdysozoa</taxon>
        <taxon>Tardigrada</taxon>
        <taxon>Eutardigrada</taxon>
        <taxon>Parachela</taxon>
        <taxon>Hypsibioidea</taxon>
        <taxon>Hypsibiidae</taxon>
        <taxon>Hypsibius</taxon>
    </lineage>
</organism>
<evidence type="ECO:0000256" key="3">
    <source>
        <dbReference type="ARBA" id="ARBA00022723"/>
    </source>
</evidence>
<protein>
    <submittedName>
        <fullName evidence="8">3',5'-cyclic phosphodiesterase pde-5</fullName>
    </submittedName>
</protein>
<keyword evidence="3" id="KW-0479">Metal-binding</keyword>
<feature type="region of interest" description="Disordered" evidence="5">
    <location>
        <begin position="425"/>
        <end position="472"/>
    </location>
</feature>
<dbReference type="InterPro" id="IPR029016">
    <property type="entry name" value="GAF-like_dom_sf"/>
</dbReference>
<evidence type="ECO:0000256" key="5">
    <source>
        <dbReference type="SAM" id="MobiDB-lite"/>
    </source>
</evidence>
<gene>
    <name evidence="8" type="ORF">BV898_11735</name>
</gene>
<feature type="compositionally biased region" description="Basic and acidic residues" evidence="5">
    <location>
        <begin position="454"/>
        <end position="472"/>
    </location>
</feature>
<dbReference type="OrthoDB" id="10064005at2759"/>
<dbReference type="InterPro" id="IPR003018">
    <property type="entry name" value="GAF"/>
</dbReference>
<dbReference type="Pfam" id="PF01590">
    <property type="entry name" value="GAF"/>
    <property type="match status" value="1"/>
</dbReference>
<proteinExistence type="inferred from homology"/>
<comment type="cofactor">
    <cofactor evidence="1">
        <name>a divalent metal cation</name>
        <dbReference type="ChEBI" id="CHEBI:60240"/>
    </cofactor>
</comment>
<dbReference type="SUPFAM" id="SSF109604">
    <property type="entry name" value="HD-domain/PDEase-like"/>
    <property type="match status" value="1"/>
</dbReference>
<dbReference type="InterPro" id="IPR002073">
    <property type="entry name" value="PDEase_catalytic_dom"/>
</dbReference>
<dbReference type="GO" id="GO:0046872">
    <property type="term" value="F:metal ion binding"/>
    <property type="evidence" value="ECO:0007669"/>
    <property type="project" value="UniProtKB-KW"/>
</dbReference>
<keyword evidence="9" id="KW-1185">Reference proteome</keyword>
<evidence type="ECO:0000256" key="2">
    <source>
        <dbReference type="ARBA" id="ARBA00007648"/>
    </source>
</evidence>
<dbReference type="GO" id="GO:0004114">
    <property type="term" value="F:3',5'-cyclic-nucleotide phosphodiesterase activity"/>
    <property type="evidence" value="ECO:0007669"/>
    <property type="project" value="InterPro"/>
</dbReference>
<name>A0A1W0WFS5_HYPEX</name>
<dbReference type="GO" id="GO:0007165">
    <property type="term" value="P:signal transduction"/>
    <property type="evidence" value="ECO:0007669"/>
    <property type="project" value="InterPro"/>
</dbReference>
<evidence type="ECO:0000256" key="4">
    <source>
        <dbReference type="ARBA" id="ARBA00022801"/>
    </source>
</evidence>
<feature type="domain" description="PDEase" evidence="6">
    <location>
        <begin position="1266"/>
        <end position="1500"/>
    </location>
</feature>
<feature type="domain" description="GAF" evidence="7">
    <location>
        <begin position="1005"/>
        <end position="1147"/>
    </location>
</feature>
<comment type="similarity">
    <text evidence="2">Belongs to the cyclic nucleotide phosphodiesterase family.</text>
</comment>
<evidence type="ECO:0000313" key="9">
    <source>
        <dbReference type="Proteomes" id="UP000192578"/>
    </source>
</evidence>
<evidence type="ECO:0000313" key="8">
    <source>
        <dbReference type="EMBL" id="OQV14070.1"/>
    </source>
</evidence>
<dbReference type="Pfam" id="PF00233">
    <property type="entry name" value="PDEase_I"/>
    <property type="match status" value="1"/>
</dbReference>
<dbReference type="PANTHER" id="PTHR11347">
    <property type="entry name" value="CYCLIC NUCLEOTIDE PHOSPHODIESTERASE"/>
    <property type="match status" value="1"/>
</dbReference>
<accession>A0A1W0WFS5</accession>
<reference evidence="9" key="1">
    <citation type="submission" date="2017-01" db="EMBL/GenBank/DDBJ databases">
        <title>Comparative genomics of anhydrobiosis in the tardigrade Hypsibius dujardini.</title>
        <authorList>
            <person name="Yoshida Y."/>
            <person name="Koutsovoulos G."/>
            <person name="Laetsch D."/>
            <person name="Stevens L."/>
            <person name="Kumar S."/>
            <person name="Horikawa D."/>
            <person name="Ishino K."/>
            <person name="Komine S."/>
            <person name="Tomita M."/>
            <person name="Blaxter M."/>
            <person name="Arakawa K."/>
        </authorList>
    </citation>
    <scope>NUCLEOTIDE SEQUENCE [LARGE SCALE GENOMIC DNA]</scope>
    <source>
        <strain evidence="9">Z151</strain>
    </source>
</reference>
<evidence type="ECO:0000259" key="6">
    <source>
        <dbReference type="Pfam" id="PF00233"/>
    </source>
</evidence>
<dbReference type="Gene3D" id="3.30.450.40">
    <property type="match status" value="1"/>
</dbReference>
<dbReference type="SUPFAM" id="SSF55781">
    <property type="entry name" value="GAF domain-like"/>
    <property type="match status" value="1"/>
</dbReference>
<dbReference type="InterPro" id="IPR036971">
    <property type="entry name" value="PDEase_catalytic_dom_sf"/>
</dbReference>
<dbReference type="Proteomes" id="UP000192578">
    <property type="component" value="Unassembled WGS sequence"/>
</dbReference>
<dbReference type="EMBL" id="MTYJ01000111">
    <property type="protein sequence ID" value="OQV14070.1"/>
    <property type="molecule type" value="Genomic_DNA"/>
</dbReference>
<comment type="caution">
    <text evidence="8">The sequence shown here is derived from an EMBL/GenBank/DDBJ whole genome shotgun (WGS) entry which is preliminary data.</text>
</comment>
<evidence type="ECO:0000259" key="7">
    <source>
        <dbReference type="Pfam" id="PF01590"/>
    </source>
</evidence>
<sequence>MITPTSQVPLAPPPRLLEFLDFNPKITDRTTLEGRTKYDKFSSLIERVNIWLAKNPLYDLIAVETVQVSGGEPIPEVALCQKRADTARSLATHPVTNQTPCNYIRGVRIWLRHNPIRSPAWEQTVKYITVVPNLRLQGNPAEYVTGGPEELFAAANQFVTANKIRGRYLGAETFSLYLSSDKPNPEMTAWSVGGTTCQQYVEALRVLYLADPNATLDPTLGFVDLLPGSLSGGGDGRLLASVRAAVETLDNEPFHDKALSKPASSEAPGNTDRLMAMAANWQKSHPECKILRFQTYLKRHVEFPQVAIWPRLIDDIVQASTGIRLIHCGTKCSPTVPDLTVRSELFVPKICYEISFLRRTTIRHETQAKLMERIAEWAQYSNYNEQSFEICFYGGGQGGVTASRPSFVQTKVMYENASASRFSSSVKRLGDSDKNTGSSNNRAKLTDSDLSDIAPDKNRPLESEPIYRDDFHASRATQTVGKVPKVYLTQAWKYTKMPGSEERSRVDFRHSAQIGTMRGDLHGPCVPDGVNIDQLEQEPSFLRVLHENINMSSKTMADNFDGVTRLQMAVGNFELNRTVQTDIAVDNIPFAKDDLWFVEDPQNVEAEMMGNKPLVKEFVKSSGVFSSRDLYLMLQSRKARRKPIEGLIHRPQHERSHAGLDHAYKEADIHTIEQYDIASDRHEDFLQPLISPSDAYSKFTHSDSPSNSGAIGLTNVYALPPESILTEAIPELADFKDPSIENLSDSLNEIFHYAKRQKNLLNADSMVFYTVKKIDGPIIGLEKYPPRQTSQYIHSVSESLQYGIEVKHTSKVEVESCSIDVGVAPIELIEDNQSPKLFVTDQIVDGILSPSPTALSSLSDNCPEPHRATILEESVPTLELTIDLRNTRDLLTQVLIQQTWFRIVNLRGFLGHGYPFIPGVPDTSKSAIIIPVGLHDGRLLGFITFVRWGKKPNFTEAEAEVTFSQTCFMLRHRYYAGVRNEQRKTEMKLLREMHSVLRMQEPAVDEFLHLTLMLSRALTDADRASCFLVNNLTEALSLQSELIPYHLETGAMDSITGKPSYRKGHDIRMSVNHGIVGCAYRHRRTYASAGTQDDKHFFSDIDRVLANRTESLVCVPFMMGDKPYGLVEVLNKKSSSQFAEQDIKMLHLSSVFPALGILLTWYRFNSNKQEYLIGIMRAKTSYMRNRRLHRATRLWRPHEIPKYVPDLPEITLEMEEPQFFYLDHLPDMTVMATELIKELFPRHYIDLTILWNFVVHVKNYHFRSRYKDWRYAFASLQAIYAIIKKSGDLFNVDDKLSLAVAAIGHGVDHFCFNGAISEGTDLPSGLAHVFGDTAPEVTTVYSLVVLLQERSTNVFHMYHNNKWCRLKDSILKCVMATQIPTLLQRTAELQALVEEPGFKKEDSYHKQLIKEFVTAAASLNFAHRTPELFQEISRCAMEEFGQILEELSMRPGGSFCPRWAVPADPQLVKTAQIDLLKRVCLPVFSLLKTLFPGTHKFYDGCVQNLEKLPGLSSKRLDQISGVMSNAEPRGKDRHVNADMKSQLRRSLFEQMNLPLDHRDVQWQALEDIPHFWHDK</sequence>
<keyword evidence="4" id="KW-0378">Hydrolase</keyword>
<dbReference type="Gene3D" id="1.10.1300.10">
    <property type="entry name" value="3'5'-cyclic nucleotide phosphodiesterase, catalytic domain"/>
    <property type="match status" value="1"/>
</dbReference>
<evidence type="ECO:0000256" key="1">
    <source>
        <dbReference type="ARBA" id="ARBA00001968"/>
    </source>
</evidence>